<dbReference type="AlphaFoldDB" id="A0A2N1N7K2"/>
<dbReference type="Proteomes" id="UP000233469">
    <property type="component" value="Unassembled WGS sequence"/>
</dbReference>
<dbReference type="InterPro" id="IPR050767">
    <property type="entry name" value="Sel1_AlgK"/>
</dbReference>
<evidence type="ECO:0000313" key="4">
    <source>
        <dbReference type="Proteomes" id="UP000233469"/>
    </source>
</evidence>
<dbReference type="Pfam" id="PF07714">
    <property type="entry name" value="PK_Tyr_Ser-Thr"/>
    <property type="match status" value="1"/>
</dbReference>
<dbReference type="SMART" id="SM00671">
    <property type="entry name" value="SEL1"/>
    <property type="match status" value="6"/>
</dbReference>
<protein>
    <submittedName>
        <fullName evidence="3">Kinase-like protein</fullName>
    </submittedName>
</protein>
<dbReference type="PANTHER" id="PTHR11102:SF160">
    <property type="entry name" value="ERAD-ASSOCIATED E3 UBIQUITIN-PROTEIN LIGASE COMPONENT HRD3"/>
    <property type="match status" value="1"/>
</dbReference>
<evidence type="ECO:0000313" key="3">
    <source>
        <dbReference type="EMBL" id="PKK69912.1"/>
    </source>
</evidence>
<dbReference type="PRINTS" id="PR00109">
    <property type="entry name" value="TYRKINASE"/>
</dbReference>
<keyword evidence="3" id="KW-0418">Kinase</keyword>
<dbReference type="InterPro" id="IPR011990">
    <property type="entry name" value="TPR-like_helical_dom_sf"/>
</dbReference>
<reference evidence="3 4" key="2">
    <citation type="submission" date="2017-10" db="EMBL/GenBank/DDBJ databases">
        <title>Extensive intraspecific genome diversity in a model arbuscular mycorrhizal fungus.</title>
        <authorList>
            <person name="Chen E.C.H."/>
            <person name="Morin E."/>
            <person name="Baudet D."/>
            <person name="Noel J."/>
            <person name="Ndikumana S."/>
            <person name="Charron P."/>
            <person name="St-Onge C."/>
            <person name="Giorgi J."/>
            <person name="Grigoriev I.V."/>
            <person name="Roux C."/>
            <person name="Martin F.M."/>
            <person name="Corradi N."/>
        </authorList>
    </citation>
    <scope>NUCLEOTIDE SEQUENCE [LARGE SCALE GENOMIC DNA]</scope>
    <source>
        <strain evidence="3 4">C2</strain>
    </source>
</reference>
<dbReference type="Gene3D" id="1.10.510.10">
    <property type="entry name" value="Transferase(Phosphotransferase) domain 1"/>
    <property type="match status" value="1"/>
</dbReference>
<dbReference type="Gene3D" id="1.25.40.10">
    <property type="entry name" value="Tetratricopeptide repeat domain"/>
    <property type="match status" value="2"/>
</dbReference>
<dbReference type="VEuPathDB" id="FungiDB:FUN_009785"/>
<organism evidence="3 4">
    <name type="scientific">Rhizophagus irregularis</name>
    <dbReference type="NCBI Taxonomy" id="588596"/>
    <lineage>
        <taxon>Eukaryota</taxon>
        <taxon>Fungi</taxon>
        <taxon>Fungi incertae sedis</taxon>
        <taxon>Mucoromycota</taxon>
        <taxon>Glomeromycotina</taxon>
        <taxon>Glomeromycetes</taxon>
        <taxon>Glomerales</taxon>
        <taxon>Glomeraceae</taxon>
        <taxon>Rhizophagus</taxon>
    </lineage>
</organism>
<dbReference type="GO" id="GO:0005524">
    <property type="term" value="F:ATP binding"/>
    <property type="evidence" value="ECO:0007669"/>
    <property type="project" value="InterPro"/>
</dbReference>
<name>A0A2N1N7K2_9GLOM</name>
<feature type="domain" description="Protein kinase" evidence="2">
    <location>
        <begin position="31"/>
        <end position="295"/>
    </location>
</feature>
<dbReference type="PROSITE" id="PS50011">
    <property type="entry name" value="PROTEIN_KINASE_DOM"/>
    <property type="match status" value="1"/>
</dbReference>
<dbReference type="PANTHER" id="PTHR11102">
    <property type="entry name" value="SEL-1-LIKE PROTEIN"/>
    <property type="match status" value="1"/>
</dbReference>
<dbReference type="VEuPathDB" id="FungiDB:RhiirA1_451649"/>
<dbReference type="SUPFAM" id="SSF56112">
    <property type="entry name" value="Protein kinase-like (PK-like)"/>
    <property type="match status" value="1"/>
</dbReference>
<evidence type="ECO:0000259" key="2">
    <source>
        <dbReference type="PROSITE" id="PS50011"/>
    </source>
</evidence>
<accession>A0A2N1N7K2</accession>
<gene>
    <name evidence="3" type="ORF">RhiirC2_850352</name>
</gene>
<dbReference type="GO" id="GO:0004672">
    <property type="term" value="F:protein kinase activity"/>
    <property type="evidence" value="ECO:0007669"/>
    <property type="project" value="InterPro"/>
</dbReference>
<dbReference type="InterPro" id="IPR001245">
    <property type="entry name" value="Ser-Thr/Tyr_kinase_cat_dom"/>
</dbReference>
<evidence type="ECO:0000256" key="1">
    <source>
        <dbReference type="ARBA" id="ARBA00038101"/>
    </source>
</evidence>
<dbReference type="VEuPathDB" id="FungiDB:RhiirFUN_021612"/>
<dbReference type="InterPro" id="IPR006597">
    <property type="entry name" value="Sel1-like"/>
</dbReference>
<dbReference type="InterPro" id="IPR000719">
    <property type="entry name" value="Prot_kinase_dom"/>
</dbReference>
<dbReference type="SUPFAM" id="SSF81901">
    <property type="entry name" value="HCP-like"/>
    <property type="match status" value="2"/>
</dbReference>
<reference evidence="3 4" key="1">
    <citation type="submission" date="2016-04" db="EMBL/GenBank/DDBJ databases">
        <title>Genome analyses suggest a sexual origin of heterokaryosis in a supposedly ancient asexual fungus.</title>
        <authorList>
            <person name="Ropars J."/>
            <person name="Sedzielewska K."/>
            <person name="Noel J."/>
            <person name="Charron P."/>
            <person name="Farinelli L."/>
            <person name="Marton T."/>
            <person name="Kruger M."/>
            <person name="Pelin A."/>
            <person name="Brachmann A."/>
            <person name="Corradi N."/>
        </authorList>
    </citation>
    <scope>NUCLEOTIDE SEQUENCE [LARGE SCALE GENOMIC DNA]</scope>
    <source>
        <strain evidence="3 4">C2</strain>
    </source>
</reference>
<keyword evidence="3" id="KW-0808">Transferase</keyword>
<comment type="caution">
    <text evidence="3">The sequence shown here is derived from an EMBL/GenBank/DDBJ whole genome shotgun (WGS) entry which is preliminary data.</text>
</comment>
<dbReference type="Pfam" id="PF08238">
    <property type="entry name" value="Sel1"/>
    <property type="match status" value="6"/>
</dbReference>
<comment type="similarity">
    <text evidence="1">Belongs to the sel-1 family.</text>
</comment>
<sequence>MKTTKNSNELINWVEDFILVNIIKYYKYENFYNIEKIGNQIYRANCKNSEQHFVLKSFNIIDNDILKEELIHEFKLQSKVNFHNNLINFFGITDKENKNGQMKEYLLVMEYANGGSLRDYLKENFNNLTWKDKYELAYQLACAIFFLHDKGIAYHDLYPGNIFFHQKTIKLASFTLLNRIKRVSENQSDSFDKILYIDPKRLNDNNELIQSYSLNEKSHVYAFGMILWEISSGRPSFEDESNDANLIKKILQGYRETNVLGTPVDYSNLYTECWNNEPNKRPTMRQVIYKLRAMVTKSTQLFNSSNVIRSDTNDCLLYGYGKLSHMIEIEPTIQQIHENIFEEDLSIIIDKFVNIYFKEINEGIEESVCRESAFGYIDDCKISIQEIYHWLLINQDCSNSIYLLGYFNYHGIVTDINKEKALELYEKAAVLENNMAQLKLVYMYKDGEVCDRNYKKAFELSKKLAEIGLLGGLNLLGYCYCSGIGTEINMQKAFELYQKATILENPKAQYNLALMYEFGEGVEIDFDKAFELAKKSAEGKYLFGISLLGCYYNLGIGTNVDIKKAFGLYKKAADLGNYDAQYHLALLYESGNGVEKDINKAIYWYKQSAKQGFQNAQIKLENLQE</sequence>
<dbReference type="EMBL" id="LLXL01000674">
    <property type="protein sequence ID" value="PKK69912.1"/>
    <property type="molecule type" value="Genomic_DNA"/>
</dbReference>
<dbReference type="InterPro" id="IPR011009">
    <property type="entry name" value="Kinase-like_dom_sf"/>
</dbReference>
<proteinExistence type="inferred from homology"/>